<feature type="signal peptide" evidence="1">
    <location>
        <begin position="1"/>
        <end position="18"/>
    </location>
</feature>
<name>A0A9J6BFK7_POLVA</name>
<keyword evidence="1" id="KW-0732">Signal</keyword>
<evidence type="ECO:0000256" key="1">
    <source>
        <dbReference type="SAM" id="SignalP"/>
    </source>
</evidence>
<reference evidence="2" key="1">
    <citation type="submission" date="2021-03" db="EMBL/GenBank/DDBJ databases">
        <title>Chromosome level genome of the anhydrobiotic midge Polypedilum vanderplanki.</title>
        <authorList>
            <person name="Yoshida Y."/>
            <person name="Kikawada T."/>
            <person name="Gusev O."/>
        </authorList>
    </citation>
    <scope>NUCLEOTIDE SEQUENCE</scope>
    <source>
        <strain evidence="2">NIAS01</strain>
        <tissue evidence="2">Whole body or cell culture</tissue>
    </source>
</reference>
<proteinExistence type="predicted"/>
<protein>
    <submittedName>
        <fullName evidence="2">Uncharacterized protein</fullName>
    </submittedName>
</protein>
<comment type="caution">
    <text evidence="2">The sequence shown here is derived from an EMBL/GenBank/DDBJ whole genome shotgun (WGS) entry which is preliminary data.</text>
</comment>
<sequence>MKFSILFLIFLTFKIFGALNCFTIKCNFFIDFLIAIGDVYRCRASEFPTTSGVTVTNITGDHLGSRNNIHVHGIYINNDRTLTFVPRNFSKFFPNIKAITFYFTAIERLFGDEFDEFPELLWLQFFGTRLTTISSKLFYKTPKIVFISFNVNIIEKVGHDLFKPLNITQLQTVSFNGNPCIHEAGSDNQTAIILVIEELQKRCRFDDENILTTVISSSSTIKSTTTTKPQRKCISWNRKNRNKTKIDLRK</sequence>
<gene>
    <name evidence="2" type="ORF">PVAND_016233</name>
</gene>
<dbReference type="InterPro" id="IPR032675">
    <property type="entry name" value="LRR_dom_sf"/>
</dbReference>
<dbReference type="SUPFAM" id="SSF52058">
    <property type="entry name" value="L domain-like"/>
    <property type="match status" value="1"/>
</dbReference>
<accession>A0A9J6BFK7</accession>
<dbReference type="Gene3D" id="3.80.10.10">
    <property type="entry name" value="Ribonuclease Inhibitor"/>
    <property type="match status" value="1"/>
</dbReference>
<dbReference type="AlphaFoldDB" id="A0A9J6BFK7"/>
<evidence type="ECO:0000313" key="2">
    <source>
        <dbReference type="EMBL" id="KAG5668286.1"/>
    </source>
</evidence>
<dbReference type="Proteomes" id="UP001107558">
    <property type="component" value="Chromosome 4"/>
</dbReference>
<keyword evidence="3" id="KW-1185">Reference proteome</keyword>
<dbReference type="EMBL" id="JADBJN010000004">
    <property type="protein sequence ID" value="KAG5668286.1"/>
    <property type="molecule type" value="Genomic_DNA"/>
</dbReference>
<organism evidence="2 3">
    <name type="scientific">Polypedilum vanderplanki</name>
    <name type="common">Sleeping chironomid midge</name>
    <dbReference type="NCBI Taxonomy" id="319348"/>
    <lineage>
        <taxon>Eukaryota</taxon>
        <taxon>Metazoa</taxon>
        <taxon>Ecdysozoa</taxon>
        <taxon>Arthropoda</taxon>
        <taxon>Hexapoda</taxon>
        <taxon>Insecta</taxon>
        <taxon>Pterygota</taxon>
        <taxon>Neoptera</taxon>
        <taxon>Endopterygota</taxon>
        <taxon>Diptera</taxon>
        <taxon>Nematocera</taxon>
        <taxon>Chironomoidea</taxon>
        <taxon>Chironomidae</taxon>
        <taxon>Chironominae</taxon>
        <taxon>Polypedilum</taxon>
        <taxon>Polypedilum</taxon>
    </lineage>
</organism>
<evidence type="ECO:0000313" key="3">
    <source>
        <dbReference type="Proteomes" id="UP001107558"/>
    </source>
</evidence>
<dbReference type="OrthoDB" id="7799926at2759"/>
<feature type="chain" id="PRO_5039924506" evidence="1">
    <location>
        <begin position="19"/>
        <end position="250"/>
    </location>
</feature>